<dbReference type="Proteomes" id="UP000068016">
    <property type="component" value="Unassembled WGS sequence"/>
</dbReference>
<evidence type="ECO:0000259" key="1">
    <source>
        <dbReference type="Pfam" id="PF09836"/>
    </source>
</evidence>
<protein>
    <recommendedName>
        <fullName evidence="1">Putative DNA-binding domain-containing protein</fullName>
    </recommendedName>
</protein>
<accession>A0A108E6H4</accession>
<dbReference type="Pfam" id="PF09836">
    <property type="entry name" value="DUF2063"/>
    <property type="match status" value="1"/>
</dbReference>
<name>A0A108E6H4_9BURK</name>
<sequence>MSYAALLNDIAHALVDKRHVSHSVVAHTCERLSIYRNNAKVNRIAALADAFANVVMLVGGDYFRALARAYVNAESAKSANLHDDGSTLPVFIRDFAPAAELPYLADIAQVDWLLHRAYFADNATPLEPPALACLDAQRFARATLRLMPSVGVARSKRWPIADILSMNAGGCAARLDAGAQSVLVWRDGHATRWIRLDPPDAELAEALLRGSTLATAIQSSGAVSDGLLVRFFRDRLVVSVEENQT</sequence>
<comment type="caution">
    <text evidence="2">The sequence shown here is derived from an EMBL/GenBank/DDBJ whole genome shotgun (WGS) entry which is preliminary data.</text>
</comment>
<dbReference type="RefSeq" id="WP_060348673.1">
    <property type="nucleotide sequence ID" value="NZ_LPLZ01000081.1"/>
</dbReference>
<organism evidence="2 3">
    <name type="scientific">Burkholderia territorii</name>
    <dbReference type="NCBI Taxonomy" id="1503055"/>
    <lineage>
        <taxon>Bacteria</taxon>
        <taxon>Pseudomonadati</taxon>
        <taxon>Pseudomonadota</taxon>
        <taxon>Betaproteobacteria</taxon>
        <taxon>Burkholderiales</taxon>
        <taxon>Burkholderiaceae</taxon>
        <taxon>Burkholderia</taxon>
        <taxon>Burkholderia cepacia complex</taxon>
    </lineage>
</organism>
<gene>
    <name evidence="2" type="ORF">WT83_29030</name>
</gene>
<dbReference type="InterPro" id="IPR018640">
    <property type="entry name" value="DUF2063"/>
</dbReference>
<reference evidence="2 3" key="1">
    <citation type="submission" date="2015-11" db="EMBL/GenBank/DDBJ databases">
        <title>Expanding the genomic diversity of Burkholderia species for the development of highly accurate diagnostics.</title>
        <authorList>
            <person name="Sahl J."/>
            <person name="Keim P."/>
            <person name="Wagner D."/>
        </authorList>
    </citation>
    <scope>NUCLEOTIDE SEQUENCE [LARGE SCALE GENOMIC DNA]</scope>
    <source>
        <strain evidence="2 3">MSMB793WGS</strain>
    </source>
</reference>
<dbReference type="EMBL" id="LPLZ01000081">
    <property type="protein sequence ID" value="KWN05607.1"/>
    <property type="molecule type" value="Genomic_DNA"/>
</dbReference>
<proteinExistence type="predicted"/>
<evidence type="ECO:0000313" key="2">
    <source>
        <dbReference type="EMBL" id="KWN05607.1"/>
    </source>
</evidence>
<feature type="domain" description="Putative DNA-binding" evidence="1">
    <location>
        <begin position="11"/>
        <end position="92"/>
    </location>
</feature>
<dbReference type="AlphaFoldDB" id="A0A108E6H4"/>
<evidence type="ECO:0000313" key="3">
    <source>
        <dbReference type="Proteomes" id="UP000068016"/>
    </source>
</evidence>